<dbReference type="GO" id="GO:0016740">
    <property type="term" value="F:transferase activity"/>
    <property type="evidence" value="ECO:0007669"/>
    <property type="project" value="UniProtKB-KW"/>
</dbReference>
<sequence length="134" mass="14688">MKSWLTTIALLPTISCAVEVADIPEVEKHLKIGTQILDVRTAEEWQEGHLDHALHADIQRDDFVAIAKAQLDPEKPVVIYCKSGKRSARASNRLEEAGFQQVIDLKGGMTAWLQAGKPVVVDPPTPIESKAAPK</sequence>
<dbReference type="InterPro" id="IPR001763">
    <property type="entry name" value="Rhodanese-like_dom"/>
</dbReference>
<dbReference type="RefSeq" id="WP_184021821.1">
    <property type="nucleotide sequence ID" value="NZ_JACHFD010000031.1"/>
</dbReference>
<name>A0A840V9A1_9BACT</name>
<accession>A0A840V9A1</accession>
<dbReference type="PANTHER" id="PTHR45431">
    <property type="entry name" value="RHODANESE-LIKE DOMAIN-CONTAINING PROTEIN 15, CHLOROPLASTIC"/>
    <property type="match status" value="1"/>
</dbReference>
<keyword evidence="3" id="KW-1185">Reference proteome</keyword>
<reference evidence="2 3" key="1">
    <citation type="submission" date="2020-08" db="EMBL/GenBank/DDBJ databases">
        <title>Genomic Encyclopedia of Type Strains, Phase IV (KMG-IV): sequencing the most valuable type-strain genomes for metagenomic binning, comparative biology and taxonomic classification.</title>
        <authorList>
            <person name="Goeker M."/>
        </authorList>
    </citation>
    <scope>NUCLEOTIDE SEQUENCE [LARGE SCALE GENOMIC DNA]</scope>
    <source>
        <strain evidence="2 3">YC6886</strain>
    </source>
</reference>
<protein>
    <submittedName>
        <fullName evidence="2">Rhodanese-related sulfurtransferase</fullName>
    </submittedName>
</protein>
<proteinExistence type="predicted"/>
<dbReference type="InterPro" id="IPR036873">
    <property type="entry name" value="Rhodanese-like_dom_sf"/>
</dbReference>
<dbReference type="AlphaFoldDB" id="A0A840V9A1"/>
<dbReference type="EMBL" id="JACHFD010000031">
    <property type="protein sequence ID" value="MBB5353646.1"/>
    <property type="molecule type" value="Genomic_DNA"/>
</dbReference>
<organism evidence="2 3">
    <name type="scientific">Haloferula luteola</name>
    <dbReference type="NCBI Taxonomy" id="595692"/>
    <lineage>
        <taxon>Bacteria</taxon>
        <taxon>Pseudomonadati</taxon>
        <taxon>Verrucomicrobiota</taxon>
        <taxon>Verrucomicrobiia</taxon>
        <taxon>Verrucomicrobiales</taxon>
        <taxon>Verrucomicrobiaceae</taxon>
        <taxon>Haloferula</taxon>
    </lineage>
</organism>
<dbReference type="Pfam" id="PF00581">
    <property type="entry name" value="Rhodanese"/>
    <property type="match status" value="1"/>
</dbReference>
<comment type="caution">
    <text evidence="2">The sequence shown here is derived from an EMBL/GenBank/DDBJ whole genome shotgun (WGS) entry which is preliminary data.</text>
</comment>
<dbReference type="Proteomes" id="UP000557717">
    <property type="component" value="Unassembled WGS sequence"/>
</dbReference>
<feature type="domain" description="Rhodanese" evidence="1">
    <location>
        <begin position="30"/>
        <end position="121"/>
    </location>
</feature>
<dbReference type="SMART" id="SM00450">
    <property type="entry name" value="RHOD"/>
    <property type="match status" value="1"/>
</dbReference>
<dbReference type="SUPFAM" id="SSF52821">
    <property type="entry name" value="Rhodanese/Cell cycle control phosphatase"/>
    <property type="match status" value="1"/>
</dbReference>
<gene>
    <name evidence="2" type="ORF">HNR46_003907</name>
</gene>
<evidence type="ECO:0000313" key="2">
    <source>
        <dbReference type="EMBL" id="MBB5353646.1"/>
    </source>
</evidence>
<dbReference type="PROSITE" id="PS50206">
    <property type="entry name" value="RHODANESE_3"/>
    <property type="match status" value="1"/>
</dbReference>
<evidence type="ECO:0000259" key="1">
    <source>
        <dbReference type="PROSITE" id="PS50206"/>
    </source>
</evidence>
<dbReference type="PANTHER" id="PTHR45431:SF3">
    <property type="entry name" value="RHODANESE-LIKE DOMAIN-CONTAINING PROTEIN 15, CHLOROPLASTIC"/>
    <property type="match status" value="1"/>
</dbReference>
<dbReference type="InterPro" id="IPR052367">
    <property type="entry name" value="Thiosulfate_ST/Rhodanese-like"/>
</dbReference>
<dbReference type="CDD" id="cd00158">
    <property type="entry name" value="RHOD"/>
    <property type="match status" value="1"/>
</dbReference>
<dbReference type="Gene3D" id="3.40.250.10">
    <property type="entry name" value="Rhodanese-like domain"/>
    <property type="match status" value="1"/>
</dbReference>
<keyword evidence="2" id="KW-0808">Transferase</keyword>
<evidence type="ECO:0000313" key="3">
    <source>
        <dbReference type="Proteomes" id="UP000557717"/>
    </source>
</evidence>